<evidence type="ECO:0000256" key="1">
    <source>
        <dbReference type="SAM" id="SignalP"/>
    </source>
</evidence>
<dbReference type="InterPro" id="IPR013424">
    <property type="entry name" value="Ice-binding_C"/>
</dbReference>
<dbReference type="Pfam" id="PF07589">
    <property type="entry name" value="PEP-CTERM"/>
    <property type="match status" value="1"/>
</dbReference>
<dbReference type="NCBIfam" id="TIGR02595">
    <property type="entry name" value="PEP_CTERM"/>
    <property type="match status" value="1"/>
</dbReference>
<dbReference type="EMBL" id="RSED01000010">
    <property type="protein sequence ID" value="RRS03666.1"/>
    <property type="molecule type" value="Genomic_DNA"/>
</dbReference>
<protein>
    <submittedName>
        <fullName evidence="3">PEP-CTERM sorting domain-containing protein</fullName>
    </submittedName>
</protein>
<reference evidence="3 4" key="1">
    <citation type="submission" date="2018-12" db="EMBL/GenBank/DDBJ databases">
        <title>The whole draft genome of Aquabacterium sp. SJQ9.</title>
        <authorList>
            <person name="Sun L."/>
            <person name="Gao X."/>
            <person name="Chen W."/>
            <person name="Huang K."/>
        </authorList>
    </citation>
    <scope>NUCLEOTIDE SEQUENCE [LARGE SCALE GENOMIC DNA]</scope>
    <source>
        <strain evidence="3 4">SJQ9</strain>
    </source>
</reference>
<evidence type="ECO:0000313" key="3">
    <source>
        <dbReference type="EMBL" id="RRS03666.1"/>
    </source>
</evidence>
<feature type="chain" id="PRO_5019317139" evidence="1">
    <location>
        <begin position="29"/>
        <end position="336"/>
    </location>
</feature>
<organism evidence="3 4">
    <name type="scientific">Aquabacterium soli</name>
    <dbReference type="NCBI Taxonomy" id="2493092"/>
    <lineage>
        <taxon>Bacteria</taxon>
        <taxon>Pseudomonadati</taxon>
        <taxon>Pseudomonadota</taxon>
        <taxon>Betaproteobacteria</taxon>
        <taxon>Burkholderiales</taxon>
        <taxon>Aquabacterium</taxon>
    </lineage>
</organism>
<sequence>MRIAAQPRLTLAASLIALLGMAPAIAIADTYSSASASITNLRYRLIDLDPTDGIAPSATLQGAGLVHVTSSFADGPPDVDINTPLSGLGLPLPIANQSGVGYGAGIAGDTITTMANTAVGNGPVLVNQFPGGSMGTDYDLYVYQELVSRSGEVQLGAPGWVGTDPTFTIELGANTGIVFEGTASTNVLLDLQAYDAFIAGVHAEIGTSALPPINSYGYLAGSASINIELQNTTLGNNGGVTSHATSFSLGSSLSEEVGPGGFASPTSGQSRTQDFLVDYWNLGTTGTTVGFTLSTSSIAVAMMQGTFTVPVPEPGTWALMGLGLAGVALARRRQGA</sequence>
<feature type="domain" description="Ice-binding protein C-terminal" evidence="2">
    <location>
        <begin position="310"/>
        <end position="332"/>
    </location>
</feature>
<dbReference type="AlphaFoldDB" id="A0A426V9Q1"/>
<gene>
    <name evidence="3" type="ORF">EIP75_13805</name>
</gene>
<evidence type="ECO:0000313" key="4">
    <source>
        <dbReference type="Proteomes" id="UP000269265"/>
    </source>
</evidence>
<dbReference type="Proteomes" id="UP000269265">
    <property type="component" value="Unassembled WGS sequence"/>
</dbReference>
<dbReference type="RefSeq" id="WP_125243872.1">
    <property type="nucleotide sequence ID" value="NZ_RSED01000010.1"/>
</dbReference>
<evidence type="ECO:0000259" key="2">
    <source>
        <dbReference type="Pfam" id="PF07589"/>
    </source>
</evidence>
<keyword evidence="4" id="KW-1185">Reference proteome</keyword>
<keyword evidence="1" id="KW-0732">Signal</keyword>
<accession>A0A426V9Q1</accession>
<proteinExistence type="predicted"/>
<comment type="caution">
    <text evidence="3">The sequence shown here is derived from an EMBL/GenBank/DDBJ whole genome shotgun (WGS) entry which is preliminary data.</text>
</comment>
<name>A0A426V9Q1_9BURK</name>
<feature type="signal peptide" evidence="1">
    <location>
        <begin position="1"/>
        <end position="28"/>
    </location>
</feature>
<dbReference type="OrthoDB" id="8756644at2"/>